<feature type="domain" description="ApaG" evidence="1">
    <location>
        <begin position="123"/>
        <end position="257"/>
    </location>
</feature>
<sequence>MSKMAVLQVYRTFLRQARRMAKRGEELEFRKPVPDNWGYYGYSETGLRYQASTLSELLGSSPSLRVALDLESLDADWLRHVVRENFKDKKTASTAEVPRLMGEALAALRVLLEQLYLNRCSSSCTSDGVRVDATSKYSTQAGTPHSGRNHNLFSYRIRITNLREEPIQVMGREWTIKNDKGAVVVHVPHVVGNAVVGQQPIVPPNDCFEYISGTDLDTPSGLQSGRLEIAVLEGGRPSQTLMVPVRPFAHMRPEVQRQ</sequence>
<dbReference type="PANTHER" id="PTHR47191:SF2">
    <property type="entry name" value="OS05G0170800 PROTEIN"/>
    <property type="match status" value="1"/>
</dbReference>
<comment type="caution">
    <text evidence="2">The sequence shown here is derived from an EMBL/GenBank/DDBJ whole genome shotgun (WGS) entry which is preliminary data.</text>
</comment>
<evidence type="ECO:0000259" key="1">
    <source>
        <dbReference type="PROSITE" id="PS51087"/>
    </source>
</evidence>
<dbReference type="EMBL" id="BMAR01000015">
    <property type="protein sequence ID" value="GFR46626.1"/>
    <property type="molecule type" value="Genomic_DNA"/>
</dbReference>
<dbReference type="Gene3D" id="2.60.40.1470">
    <property type="entry name" value="ApaG domain"/>
    <property type="match status" value="1"/>
</dbReference>
<gene>
    <name evidence="2" type="ORF">Agub_g8231</name>
</gene>
<dbReference type="Proteomes" id="UP001054857">
    <property type="component" value="Unassembled WGS sequence"/>
</dbReference>
<reference evidence="2 3" key="1">
    <citation type="journal article" date="2021" name="Sci. Rep.">
        <title>Genome sequencing of the multicellular alga Astrephomene provides insights into convergent evolution of germ-soma differentiation.</title>
        <authorList>
            <person name="Yamashita S."/>
            <person name="Yamamoto K."/>
            <person name="Matsuzaki R."/>
            <person name="Suzuki S."/>
            <person name="Yamaguchi H."/>
            <person name="Hirooka S."/>
            <person name="Minakuchi Y."/>
            <person name="Miyagishima S."/>
            <person name="Kawachi M."/>
            <person name="Toyoda A."/>
            <person name="Nozaki H."/>
        </authorList>
    </citation>
    <scope>NUCLEOTIDE SEQUENCE [LARGE SCALE GENOMIC DNA]</scope>
    <source>
        <strain evidence="2 3">NIES-4017</strain>
    </source>
</reference>
<dbReference type="InterPro" id="IPR050718">
    <property type="entry name" value="ApaG-like"/>
</dbReference>
<dbReference type="Pfam" id="PF04379">
    <property type="entry name" value="DUF525"/>
    <property type="match status" value="1"/>
</dbReference>
<evidence type="ECO:0000313" key="3">
    <source>
        <dbReference type="Proteomes" id="UP001054857"/>
    </source>
</evidence>
<dbReference type="InterPro" id="IPR007474">
    <property type="entry name" value="ApaG_domain"/>
</dbReference>
<evidence type="ECO:0000313" key="2">
    <source>
        <dbReference type="EMBL" id="GFR46626.1"/>
    </source>
</evidence>
<dbReference type="AlphaFoldDB" id="A0AAD3HN28"/>
<dbReference type="PANTHER" id="PTHR47191">
    <property type="entry name" value="OS05G0170800 PROTEIN"/>
    <property type="match status" value="1"/>
</dbReference>
<dbReference type="SUPFAM" id="SSF110069">
    <property type="entry name" value="ApaG-like"/>
    <property type="match status" value="1"/>
</dbReference>
<dbReference type="InterPro" id="IPR036767">
    <property type="entry name" value="ApaG_sf"/>
</dbReference>
<accession>A0AAD3HN28</accession>
<proteinExistence type="predicted"/>
<organism evidence="2 3">
    <name type="scientific">Astrephomene gubernaculifera</name>
    <dbReference type="NCBI Taxonomy" id="47775"/>
    <lineage>
        <taxon>Eukaryota</taxon>
        <taxon>Viridiplantae</taxon>
        <taxon>Chlorophyta</taxon>
        <taxon>core chlorophytes</taxon>
        <taxon>Chlorophyceae</taxon>
        <taxon>CS clade</taxon>
        <taxon>Chlamydomonadales</taxon>
        <taxon>Astrephomenaceae</taxon>
        <taxon>Astrephomene</taxon>
    </lineage>
</organism>
<name>A0AAD3HN28_9CHLO</name>
<protein>
    <recommendedName>
        <fullName evidence="1">ApaG domain-containing protein</fullName>
    </recommendedName>
</protein>
<keyword evidence="3" id="KW-1185">Reference proteome</keyword>
<dbReference type="PROSITE" id="PS51087">
    <property type="entry name" value="APAG"/>
    <property type="match status" value="1"/>
</dbReference>